<dbReference type="EMBL" id="CP069482">
    <property type="protein sequence ID" value="QRO78875.1"/>
    <property type="molecule type" value="Genomic_DNA"/>
</dbReference>
<proteinExistence type="predicted"/>
<gene>
    <name evidence="1" type="ORF">I6K02_05870</name>
</gene>
<dbReference type="AlphaFoldDB" id="A0A892I700"/>
<organism evidence="1 2">
    <name type="scientific">Burkholderia dolosa</name>
    <dbReference type="NCBI Taxonomy" id="152500"/>
    <lineage>
        <taxon>Bacteria</taxon>
        <taxon>Pseudomonadati</taxon>
        <taxon>Pseudomonadota</taxon>
        <taxon>Betaproteobacteria</taxon>
        <taxon>Burkholderiales</taxon>
        <taxon>Burkholderiaceae</taxon>
        <taxon>Burkholderia</taxon>
        <taxon>Burkholderia cepacia complex</taxon>
    </lineage>
</organism>
<sequence>MPQNLLHSASFDALKEQTVEAVRQHPSDASERWLLFQLLCIDGDWERALKQLQTWATLEPDGTARAQLHRGLIRSEMFRTEVFAGTRTPGFVDDVVPAWIDQLLQANARLGAGDVAGADALRDAALGAAPASRGEYAEADSFEWLTDSDTRLGPVCEMAVAGGYRWIPFAQIKSLTLTPIGTLTDLVWRPATLILRNATVLRGYVPTRYPGSEHGPAAIRLARETRWQDVGETNVIALGQKTWTTDRGDRGLLDINGCRFTDGDADGTRP</sequence>
<dbReference type="InterPro" id="IPR009211">
    <property type="entry name" value="TagJ"/>
</dbReference>
<dbReference type="PIRSF" id="PIRSF029288">
    <property type="entry name" value="SciE_ImpE"/>
    <property type="match status" value="1"/>
</dbReference>
<protein>
    <submittedName>
        <fullName evidence="1">ImpE protein superfamily protein</fullName>
    </submittedName>
</protein>
<dbReference type="Gene3D" id="1.25.40.10">
    <property type="entry name" value="Tetratricopeptide repeat domain"/>
    <property type="match status" value="1"/>
</dbReference>
<evidence type="ECO:0000313" key="1">
    <source>
        <dbReference type="EMBL" id="QRO78875.1"/>
    </source>
</evidence>
<evidence type="ECO:0000313" key="2">
    <source>
        <dbReference type="Proteomes" id="UP000625568"/>
    </source>
</evidence>
<dbReference type="InterPro" id="IPR011990">
    <property type="entry name" value="TPR-like_helical_dom_sf"/>
</dbReference>
<dbReference type="Proteomes" id="UP000625568">
    <property type="component" value="Chromosome 1"/>
</dbReference>
<reference evidence="1 2" key="1">
    <citation type="submission" date="2021-02" db="EMBL/GenBank/DDBJ databases">
        <title>FDA dAtabase for Regulatory Grade micrObial Sequences (FDA-ARGOS): Supporting development and validation of Infectious Disease Dx tests.</title>
        <authorList>
            <person name="Minogue T."/>
            <person name="Wolcott M."/>
            <person name="Wasieloski L."/>
            <person name="Aguilar W."/>
            <person name="Moore D."/>
            <person name="Jaissle J."/>
            <person name="Tallon L."/>
            <person name="Sadzewicz L."/>
            <person name="Zhao X."/>
            <person name="Boylan J."/>
            <person name="Ott S."/>
            <person name="Bowen H."/>
            <person name="Vavikolanu K."/>
            <person name="Mehta A."/>
            <person name="Aluvathingal J."/>
            <person name="Nadendla S."/>
            <person name="Yan Y."/>
            <person name="Sichtig H."/>
        </authorList>
    </citation>
    <scope>NUCLEOTIDE SEQUENCE [LARGE SCALE GENOMIC DNA]</scope>
    <source>
        <strain evidence="1 2">FDAARGOS_1272</strain>
    </source>
</reference>
<keyword evidence="2" id="KW-1185">Reference proteome</keyword>
<accession>A0A892I700</accession>
<dbReference type="Pfam" id="PF07024">
    <property type="entry name" value="ImpE"/>
    <property type="match status" value="1"/>
</dbReference>
<dbReference type="SUPFAM" id="SSF144059">
    <property type="entry name" value="ImpE-like"/>
    <property type="match status" value="1"/>
</dbReference>
<name>A0A892I700_9BURK</name>